<comment type="caution">
    <text evidence="12">The sequence shown here is derived from an EMBL/GenBank/DDBJ whole genome shotgun (WGS) entry which is preliminary data.</text>
</comment>
<dbReference type="Proteomes" id="UP001431209">
    <property type="component" value="Unassembled WGS sequence"/>
</dbReference>
<reference evidence="12 13" key="1">
    <citation type="submission" date="2024-03" db="EMBL/GenBank/DDBJ databases">
        <title>The Acrasis kona genome and developmental transcriptomes reveal deep origins of eukaryotic multicellular pathways.</title>
        <authorList>
            <person name="Sheikh S."/>
            <person name="Fu C.-J."/>
            <person name="Brown M.W."/>
            <person name="Baldauf S.L."/>
        </authorList>
    </citation>
    <scope>NUCLEOTIDE SEQUENCE [LARGE SCALE GENOMIC DNA]</scope>
    <source>
        <strain evidence="12 13">ATCC MYA-3509</strain>
    </source>
</reference>
<dbReference type="PROSITE" id="PS51819">
    <property type="entry name" value="VOC"/>
    <property type="match status" value="2"/>
</dbReference>
<dbReference type="InterPro" id="IPR005956">
    <property type="entry name" value="4OHPhenylPyrv_dOase"/>
</dbReference>
<evidence type="ECO:0000259" key="11">
    <source>
        <dbReference type="PROSITE" id="PS51819"/>
    </source>
</evidence>
<keyword evidence="13" id="KW-1185">Reference proteome</keyword>
<dbReference type="CDD" id="cd08342">
    <property type="entry name" value="HPPD_N_like"/>
    <property type="match status" value="1"/>
</dbReference>
<dbReference type="InterPro" id="IPR029068">
    <property type="entry name" value="Glyas_Bleomycin-R_OHBP_Dase"/>
</dbReference>
<accession>A0AAW2ZFZ9</accession>
<dbReference type="SUPFAM" id="SSF54593">
    <property type="entry name" value="Glyoxalase/Bleomycin resistance protein/Dihydroxybiphenyl dioxygenase"/>
    <property type="match status" value="1"/>
</dbReference>
<dbReference type="InterPro" id="IPR037523">
    <property type="entry name" value="VOC_core"/>
</dbReference>
<evidence type="ECO:0000313" key="12">
    <source>
        <dbReference type="EMBL" id="KAL0488293.1"/>
    </source>
</evidence>
<proteinExistence type="inferred from homology"/>
<comment type="cofactor">
    <cofactor evidence="10">
        <name>Fe cation</name>
        <dbReference type="ChEBI" id="CHEBI:24875"/>
    </cofactor>
    <text evidence="10">Binds 1 Fe cation per subunit.</text>
</comment>
<keyword evidence="12" id="KW-0560">Oxidoreductase</keyword>
<dbReference type="CDD" id="cd07250">
    <property type="entry name" value="HPPD_C_like"/>
    <property type="match status" value="1"/>
</dbReference>
<dbReference type="AlphaFoldDB" id="A0AAW2ZFZ9"/>
<feature type="binding site" evidence="10">
    <location>
        <position position="345"/>
    </location>
    <ligand>
        <name>Fe cation</name>
        <dbReference type="ChEBI" id="CHEBI:24875"/>
    </ligand>
</feature>
<keyword evidence="12" id="KW-0223">Dioxygenase</keyword>
<comment type="similarity">
    <text evidence="2 9">Belongs to the 4HPPD family.</text>
</comment>
<feature type="domain" description="VOC" evidence="11">
    <location>
        <begin position="14"/>
        <end position="145"/>
    </location>
</feature>
<dbReference type="PIRSF" id="PIRSF009283">
    <property type="entry name" value="HPP_dOase"/>
    <property type="match status" value="1"/>
</dbReference>
<evidence type="ECO:0000256" key="2">
    <source>
        <dbReference type="ARBA" id="ARBA00005877"/>
    </source>
</evidence>
<comment type="pathway">
    <text evidence="1">Amino-acid degradation; L-phenylalanine degradation; acetoacetate and fumarate from L-phenylalanine: step 3/6.</text>
</comment>
<sequence>MSNKAVVPAGKFLGYDHLHFWVGNAKQAASFYTTRMGFKHVAYRGLETGSREVVTHVINQKGIYLAFSSTLRPNNKEMGDWLSLHGDGVKDVAFAVSDVDAIYNAAVTNGATSIKEPHEVKDETGTVRLASVQTYGDTIHTFVDRSNYKGVFLPGFKASEVNDPLAKFTDEIDLEVIDHIVGNMDWNGMKNACDWYEEKLGFRRFWSVDDNQIHTEFSALSSIVMTDVDEKVKMPINEPAKGKKKSQIEEYVEFYGGAGVQHIALLTHDILKSVKLLKERGVDFLSVPDTYYDLLRKRLANSDIKVTEDLDVIQKLNILVDFDENGYLLQIFTKPVEDRPTLFFEVIQRHNNNGFGVGNFKALFKAIEDEQAKRGTLTDEEH</sequence>
<name>A0AAW2ZFZ9_9EUKA</name>
<dbReference type="GO" id="GO:0006559">
    <property type="term" value="P:L-phenylalanine catabolic process"/>
    <property type="evidence" value="ECO:0007669"/>
    <property type="project" value="UniProtKB-KW"/>
</dbReference>
<organism evidence="12 13">
    <name type="scientific">Acrasis kona</name>
    <dbReference type="NCBI Taxonomy" id="1008807"/>
    <lineage>
        <taxon>Eukaryota</taxon>
        <taxon>Discoba</taxon>
        <taxon>Heterolobosea</taxon>
        <taxon>Tetramitia</taxon>
        <taxon>Eutetramitia</taxon>
        <taxon>Acrasidae</taxon>
        <taxon>Acrasis</taxon>
    </lineage>
</organism>
<keyword evidence="7 10" id="KW-0408">Iron</keyword>
<evidence type="ECO:0000256" key="5">
    <source>
        <dbReference type="ARBA" id="ARBA00022737"/>
    </source>
</evidence>
<dbReference type="InterPro" id="IPR004360">
    <property type="entry name" value="Glyas_Fos-R_dOase_dom"/>
</dbReference>
<feature type="binding site" evidence="10">
    <location>
        <position position="179"/>
    </location>
    <ligand>
        <name>Fe cation</name>
        <dbReference type="ChEBI" id="CHEBI:24875"/>
    </ligand>
</feature>
<evidence type="ECO:0000256" key="3">
    <source>
        <dbReference type="ARBA" id="ARBA00013222"/>
    </source>
</evidence>
<evidence type="ECO:0000256" key="7">
    <source>
        <dbReference type="ARBA" id="ARBA00023004"/>
    </source>
</evidence>
<protein>
    <recommendedName>
        <fullName evidence="3 9">4-hydroxyphenylpyruvate dioxygenase</fullName>
    </recommendedName>
</protein>
<dbReference type="InterPro" id="IPR041736">
    <property type="entry name" value="4OHPhenylPyrv_dOase_N"/>
</dbReference>
<keyword evidence="6" id="KW-0828">Tyrosine catabolism</keyword>
<dbReference type="PANTHER" id="PTHR11959:SF1">
    <property type="entry name" value="4-HYDROXYPHENYLPYRUVATE DIOXYGENASE"/>
    <property type="match status" value="1"/>
</dbReference>
<dbReference type="EMBL" id="JAOPGA020001428">
    <property type="protein sequence ID" value="KAL0488293.1"/>
    <property type="molecule type" value="Genomic_DNA"/>
</dbReference>
<evidence type="ECO:0000256" key="6">
    <source>
        <dbReference type="ARBA" id="ARBA00022878"/>
    </source>
</evidence>
<dbReference type="InterPro" id="IPR041735">
    <property type="entry name" value="4OHPhenylPyrv_dOase_C"/>
</dbReference>
<dbReference type="PANTHER" id="PTHR11959">
    <property type="entry name" value="4-HYDROXYPHENYLPYRUVATE DIOXYGENASE"/>
    <property type="match status" value="1"/>
</dbReference>
<evidence type="ECO:0000256" key="10">
    <source>
        <dbReference type="PIRSR" id="PIRSR009283-1"/>
    </source>
</evidence>
<evidence type="ECO:0000256" key="1">
    <source>
        <dbReference type="ARBA" id="ARBA00005162"/>
    </source>
</evidence>
<dbReference type="GO" id="GO:0046872">
    <property type="term" value="F:metal ion binding"/>
    <property type="evidence" value="ECO:0007669"/>
    <property type="project" value="UniProtKB-KW"/>
</dbReference>
<dbReference type="Pfam" id="PF00903">
    <property type="entry name" value="Glyoxalase"/>
    <property type="match status" value="2"/>
</dbReference>
<evidence type="ECO:0000256" key="9">
    <source>
        <dbReference type="PIRNR" id="PIRNR009283"/>
    </source>
</evidence>
<dbReference type="GO" id="GO:0003868">
    <property type="term" value="F:4-hydroxyphenylpyruvate dioxygenase activity"/>
    <property type="evidence" value="ECO:0007669"/>
    <property type="project" value="InterPro"/>
</dbReference>
<dbReference type="GO" id="GO:0006572">
    <property type="term" value="P:L-tyrosine catabolic process"/>
    <property type="evidence" value="ECO:0007669"/>
    <property type="project" value="UniProtKB-KW"/>
</dbReference>
<feature type="binding site" evidence="10">
    <location>
        <position position="262"/>
    </location>
    <ligand>
        <name>Fe cation</name>
        <dbReference type="ChEBI" id="CHEBI:24875"/>
    </ligand>
</feature>
<evidence type="ECO:0000256" key="8">
    <source>
        <dbReference type="ARBA" id="ARBA00023232"/>
    </source>
</evidence>
<evidence type="ECO:0000313" key="13">
    <source>
        <dbReference type="Proteomes" id="UP001431209"/>
    </source>
</evidence>
<evidence type="ECO:0000256" key="4">
    <source>
        <dbReference type="ARBA" id="ARBA00022723"/>
    </source>
</evidence>
<keyword evidence="8" id="KW-0585">Phenylalanine catabolism</keyword>
<gene>
    <name evidence="12" type="ORF">AKO1_015485</name>
</gene>
<feature type="domain" description="VOC" evidence="11">
    <location>
        <begin position="176"/>
        <end position="334"/>
    </location>
</feature>
<keyword evidence="5" id="KW-0677">Repeat</keyword>
<keyword evidence="4 10" id="KW-0479">Metal-binding</keyword>
<dbReference type="NCBIfam" id="TIGR01263">
    <property type="entry name" value="4HPPD"/>
    <property type="match status" value="1"/>
</dbReference>
<dbReference type="Gene3D" id="3.10.180.10">
    <property type="entry name" value="2,3-Dihydroxybiphenyl 1,2-Dioxygenase, domain 1"/>
    <property type="match status" value="2"/>
</dbReference>
<dbReference type="FunFam" id="3.10.180.10:FF:000001">
    <property type="entry name" value="4-hydroxyphenylpyruvate dioxygenase"/>
    <property type="match status" value="1"/>
</dbReference>